<sequence>MEMIPASTHSLKGPYTMFAGAGLGLLLILCLHRYPGINHDAILYLAQGLKHRWPGVLDHDLLFWGGGQEHYTLFPWVLGQALRIAPAPGLFMGAALLGLLIFAIASWHALKSILPPIQRYWAWVGILCLPAQYGVVSIFSYAESFLTPRPFAEALCLFGIAALARRRLHLAAAVFALAALLHPLQSLAALIVVWLWLVIGDRRWLNALWLILPAFALALADVRPFDGLLHPADSLWLESMQSSRQLFVSHWQTNDYKFLLLDCFLLALAWRRRRDAFGKWCCAALLGLLLGVGASLLLVDVLHLVLPAGLQLWRVQWLAHWFAVAAFAVMMFDHFRVRAIPQAMLLALVVQLGWGESDWGWGVLAVLYMAWPWLIAEQRARLGTLLGWLFGLMLLLLLVSHVSNELKWFSRSHFRWDMYPFDHRLLAFPMLGWGLPVLLFELWRRWQCRRKVLLAAFLLAPLLIMAAMRWDARLPFHRLFEGAAGNPHIFGVDVPSDALVYWGDDSPLGSWLVLQRSNYFSASQIAGQVFSREIALEGRRRLQRMAPLMKDIQQCLVGDMDTESRRDCRAAAESIHLACADARGRGDHTRPPDYFVLPFDQGVRALGVWTVRDPYTQSAVVDYRLYSCRELRSAMETKQ</sequence>
<dbReference type="PATRIC" id="fig|128780.6.peg.2778"/>
<gene>
    <name evidence="2" type="ORF">AOT14_27500</name>
</gene>
<dbReference type="OrthoDB" id="7053150at2"/>
<name>A0A0S1B205_9GAMM</name>
<feature type="transmembrane region" description="Helical" evidence="1">
    <location>
        <begin position="383"/>
        <end position="403"/>
    </location>
</feature>
<feature type="transmembrane region" description="Helical" evidence="1">
    <location>
        <begin position="280"/>
        <end position="306"/>
    </location>
</feature>
<reference evidence="2 3" key="1">
    <citation type="journal article" date="2015" name="Genome Announc.">
        <title>Complete Genome Sequencing of Stenotrophomonas acidaminiphila ZAC14D2_NAIMI4_2, a Multidrug-Resistant Strain Isolated from Sediments of a Polluted River in Mexico, Uncovers New Antibiotic Resistance Genes and a Novel Class-II Lasso Peptide Biosynthesis Gene Cluster.</title>
        <authorList>
            <person name="Vinuesa P."/>
            <person name="Ochoa-Sanchez L.E."/>
        </authorList>
    </citation>
    <scope>NUCLEOTIDE SEQUENCE [LARGE SCALE GENOMIC DNA]</scope>
    <source>
        <strain evidence="2 3">ZAC14D2_NAIMI4_2</strain>
    </source>
</reference>
<dbReference type="EMBL" id="CP012900">
    <property type="protein sequence ID" value="ALJ29109.1"/>
    <property type="molecule type" value="Genomic_DNA"/>
</dbReference>
<protein>
    <recommendedName>
        <fullName evidence="4">Transmembrane protein</fullName>
    </recommendedName>
</protein>
<dbReference type="AlphaFoldDB" id="A0A0S1B205"/>
<feature type="transmembrane region" description="Helical" evidence="1">
    <location>
        <begin position="171"/>
        <end position="197"/>
    </location>
</feature>
<dbReference type="Proteomes" id="UP000061010">
    <property type="component" value="Chromosome"/>
</dbReference>
<keyword evidence="1" id="KW-0812">Transmembrane</keyword>
<evidence type="ECO:0000313" key="2">
    <source>
        <dbReference type="EMBL" id="ALJ29109.1"/>
    </source>
</evidence>
<feature type="transmembrane region" description="Helical" evidence="1">
    <location>
        <begin position="360"/>
        <end position="376"/>
    </location>
</feature>
<feature type="transmembrane region" description="Helical" evidence="1">
    <location>
        <begin position="312"/>
        <end position="332"/>
    </location>
</feature>
<organism evidence="2 3">
    <name type="scientific">Stenotrophomonas acidaminiphila</name>
    <dbReference type="NCBI Taxonomy" id="128780"/>
    <lineage>
        <taxon>Bacteria</taxon>
        <taxon>Pseudomonadati</taxon>
        <taxon>Pseudomonadota</taxon>
        <taxon>Gammaproteobacteria</taxon>
        <taxon>Lysobacterales</taxon>
        <taxon>Lysobacteraceae</taxon>
        <taxon>Stenotrophomonas</taxon>
    </lineage>
</organism>
<evidence type="ECO:0000256" key="1">
    <source>
        <dbReference type="SAM" id="Phobius"/>
    </source>
</evidence>
<feature type="transmembrane region" description="Helical" evidence="1">
    <location>
        <begin position="120"/>
        <end position="142"/>
    </location>
</feature>
<keyword evidence="1" id="KW-1133">Transmembrane helix</keyword>
<keyword evidence="1" id="KW-0472">Membrane</keyword>
<dbReference type="KEGG" id="sacz:AOT14_27500"/>
<feature type="transmembrane region" description="Helical" evidence="1">
    <location>
        <begin position="84"/>
        <end position="108"/>
    </location>
</feature>
<feature type="transmembrane region" description="Helical" evidence="1">
    <location>
        <begin position="452"/>
        <end position="470"/>
    </location>
</feature>
<proteinExistence type="predicted"/>
<evidence type="ECO:0008006" key="4">
    <source>
        <dbReference type="Google" id="ProtNLM"/>
    </source>
</evidence>
<keyword evidence="3" id="KW-1185">Reference proteome</keyword>
<evidence type="ECO:0000313" key="3">
    <source>
        <dbReference type="Proteomes" id="UP000061010"/>
    </source>
</evidence>
<feature type="transmembrane region" description="Helical" evidence="1">
    <location>
        <begin position="203"/>
        <end position="220"/>
    </location>
</feature>
<accession>A0A0S1B205</accession>
<feature type="transmembrane region" description="Helical" evidence="1">
    <location>
        <begin position="423"/>
        <end position="440"/>
    </location>
</feature>